<reference evidence="1 2" key="1">
    <citation type="submission" date="2021-06" db="EMBL/GenBank/DDBJ databases">
        <authorList>
            <person name="Palmer J.M."/>
        </authorList>
    </citation>
    <scope>NUCLEOTIDE SEQUENCE [LARGE SCALE GENOMIC DNA]</scope>
    <source>
        <strain evidence="2">if_2019</strain>
        <tissue evidence="1">Muscle</tissue>
    </source>
</reference>
<organism evidence="1 2">
    <name type="scientific">Ilyodon furcidens</name>
    <name type="common">goldbreast splitfin</name>
    <dbReference type="NCBI Taxonomy" id="33524"/>
    <lineage>
        <taxon>Eukaryota</taxon>
        <taxon>Metazoa</taxon>
        <taxon>Chordata</taxon>
        <taxon>Craniata</taxon>
        <taxon>Vertebrata</taxon>
        <taxon>Euteleostomi</taxon>
        <taxon>Actinopterygii</taxon>
        <taxon>Neopterygii</taxon>
        <taxon>Teleostei</taxon>
        <taxon>Neoteleostei</taxon>
        <taxon>Acanthomorphata</taxon>
        <taxon>Ovalentaria</taxon>
        <taxon>Atherinomorphae</taxon>
        <taxon>Cyprinodontiformes</taxon>
        <taxon>Goodeidae</taxon>
        <taxon>Ilyodon</taxon>
    </lineage>
</organism>
<gene>
    <name evidence="1" type="ORF">ILYODFUR_015888</name>
</gene>
<dbReference type="EMBL" id="JAHRIQ010001418">
    <property type="protein sequence ID" value="MEQ2221432.1"/>
    <property type="molecule type" value="Genomic_DNA"/>
</dbReference>
<proteinExistence type="predicted"/>
<accession>A0ABV0SLI4</accession>
<comment type="caution">
    <text evidence="1">The sequence shown here is derived from an EMBL/GenBank/DDBJ whole genome shotgun (WGS) entry which is preliminary data.</text>
</comment>
<name>A0ABV0SLI4_9TELE</name>
<evidence type="ECO:0008006" key="3">
    <source>
        <dbReference type="Google" id="ProtNLM"/>
    </source>
</evidence>
<dbReference type="Proteomes" id="UP001482620">
    <property type="component" value="Unassembled WGS sequence"/>
</dbReference>
<sequence length="137" mass="14440">MGLIVQSTSVLWTYWSVRPAGGAEGVTSISCQVQCGAGSGCWLDSSSPSPGYGSSLWSSWSGLQGAVVERTVPGWGTSRSHVCCLSDDAVLLSSSGSDSDRRWSEFALLRCAAMKAVMKMELCLLLLSPPMLLRSGS</sequence>
<keyword evidence="2" id="KW-1185">Reference proteome</keyword>
<evidence type="ECO:0000313" key="1">
    <source>
        <dbReference type="EMBL" id="MEQ2221432.1"/>
    </source>
</evidence>
<protein>
    <recommendedName>
        <fullName evidence="3">Secreted protein</fullName>
    </recommendedName>
</protein>
<evidence type="ECO:0000313" key="2">
    <source>
        <dbReference type="Proteomes" id="UP001482620"/>
    </source>
</evidence>